<evidence type="ECO:0000313" key="1">
    <source>
        <dbReference type="EMBL" id="EUB56948.1"/>
    </source>
</evidence>
<dbReference type="Proteomes" id="UP000019149">
    <property type="component" value="Unassembled WGS sequence"/>
</dbReference>
<dbReference type="STRING" id="6210.W6U6V3"/>
<accession>W6U6V3</accession>
<proteinExistence type="predicted"/>
<name>W6U6V3_ECHGR</name>
<dbReference type="KEGG" id="egl:EGR_08185"/>
<keyword evidence="2" id="KW-1185">Reference proteome</keyword>
<reference evidence="1 2" key="1">
    <citation type="journal article" date="2013" name="Nat. Genet.">
        <title>The genome of the hydatid tapeworm Echinococcus granulosus.</title>
        <authorList>
            <person name="Zheng H."/>
            <person name="Zhang W."/>
            <person name="Zhang L."/>
            <person name="Zhang Z."/>
            <person name="Li J."/>
            <person name="Lu G."/>
            <person name="Zhu Y."/>
            <person name="Wang Y."/>
            <person name="Huang Y."/>
            <person name="Liu J."/>
            <person name="Kang H."/>
            <person name="Chen J."/>
            <person name="Wang L."/>
            <person name="Chen A."/>
            <person name="Yu S."/>
            <person name="Gao Z."/>
            <person name="Jin L."/>
            <person name="Gu W."/>
            <person name="Wang Z."/>
            <person name="Zhao L."/>
            <person name="Shi B."/>
            <person name="Wen H."/>
            <person name="Lin R."/>
            <person name="Jones M.K."/>
            <person name="Brejova B."/>
            <person name="Vinar T."/>
            <person name="Zhao G."/>
            <person name="McManus D.P."/>
            <person name="Chen Z."/>
            <person name="Zhou Y."/>
            <person name="Wang S."/>
        </authorList>
    </citation>
    <scope>NUCLEOTIDE SEQUENCE [LARGE SCALE GENOMIC DNA]</scope>
</reference>
<gene>
    <name evidence="1" type="ORF">EGR_08185</name>
</gene>
<evidence type="ECO:0000313" key="2">
    <source>
        <dbReference type="Proteomes" id="UP000019149"/>
    </source>
</evidence>
<dbReference type="AlphaFoldDB" id="W6U6V3"/>
<sequence length="152" mass="16391">MSRQLGTAEYERVLPSGMKLSASVSSPKPFPLTTPTTLSDSAAITMGYWEGKTAGGILSTLAIWAARLVSFQQEAVPETATIAAPQHHLNGVTRVRVGMRKLPTPSTLNVTGGPAYSSVLLSSLPPFLEVVPTSFCRRPPMSFSRFRLEKQD</sequence>
<dbReference type="GeneID" id="36343900"/>
<dbReference type="EMBL" id="APAU02000098">
    <property type="protein sequence ID" value="EUB56948.1"/>
    <property type="molecule type" value="Genomic_DNA"/>
</dbReference>
<dbReference type="CTD" id="36343900"/>
<protein>
    <submittedName>
        <fullName evidence="1">Uncharacterized protein</fullName>
    </submittedName>
</protein>
<comment type="caution">
    <text evidence="1">The sequence shown here is derived from an EMBL/GenBank/DDBJ whole genome shotgun (WGS) entry which is preliminary data.</text>
</comment>
<dbReference type="RefSeq" id="XP_024348144.1">
    <property type="nucleotide sequence ID" value="XM_024497434.1"/>
</dbReference>
<organism evidence="1 2">
    <name type="scientific">Echinococcus granulosus</name>
    <name type="common">Hydatid tapeworm</name>
    <dbReference type="NCBI Taxonomy" id="6210"/>
    <lineage>
        <taxon>Eukaryota</taxon>
        <taxon>Metazoa</taxon>
        <taxon>Spiralia</taxon>
        <taxon>Lophotrochozoa</taxon>
        <taxon>Platyhelminthes</taxon>
        <taxon>Cestoda</taxon>
        <taxon>Eucestoda</taxon>
        <taxon>Cyclophyllidea</taxon>
        <taxon>Taeniidae</taxon>
        <taxon>Echinococcus</taxon>
        <taxon>Echinococcus granulosus group</taxon>
    </lineage>
</organism>